<dbReference type="GO" id="GO:0036064">
    <property type="term" value="C:ciliary basal body"/>
    <property type="evidence" value="ECO:0007669"/>
    <property type="project" value="Ensembl"/>
</dbReference>
<dbReference type="OMA" id="AICHIQD"/>
<dbReference type="eggNOG" id="ENOG502R7DC">
    <property type="taxonomic scope" value="Eukaryota"/>
</dbReference>
<dbReference type="InterPro" id="IPR038826">
    <property type="entry name" value="CCDC178"/>
</dbReference>
<reference evidence="2 3" key="1">
    <citation type="submission" date="2012-03" db="EMBL/GenBank/DDBJ databases">
        <title>Whole Genome Assembly of Papio anubis.</title>
        <authorList>
            <person name="Liu Y.L."/>
            <person name="Abraham K.A."/>
            <person name="Akbar H.A."/>
            <person name="Ali S.A."/>
            <person name="Anosike U.A."/>
            <person name="Aqrawi P.A."/>
            <person name="Arias F.A."/>
            <person name="Attaway T.A."/>
            <person name="Awwad R.A."/>
            <person name="Babu C.B."/>
            <person name="Bandaranaike D.B."/>
            <person name="Battles P.B."/>
            <person name="Bell A.B."/>
            <person name="Beltran B.B."/>
            <person name="Berhane-Mersha D.B."/>
            <person name="Bess C.B."/>
            <person name="Bickham C.B."/>
            <person name="Bolden T.B."/>
            <person name="Carter K.C."/>
            <person name="Chau D.C."/>
            <person name="Chavez A.C."/>
            <person name="Clerc-Blankenburg K.C."/>
            <person name="Coyle M.C."/>
            <person name="Dao M.D."/>
            <person name="Davila M.L.D."/>
            <person name="Davy-Carroll L.D."/>
            <person name="Denson S.D."/>
            <person name="Dinh H.D."/>
            <person name="Fernandez S.F."/>
            <person name="Fernando P.F."/>
            <person name="Forbes L.F."/>
            <person name="Francis C.F."/>
            <person name="Francisco L.F."/>
            <person name="Fu Q.F."/>
            <person name="Garcia-Iii R.G."/>
            <person name="Garrett T.G."/>
            <person name="Gross S.G."/>
            <person name="Gubbala S.G."/>
            <person name="Hirani K.H."/>
            <person name="Hogues M.H."/>
            <person name="Hollins B.H."/>
            <person name="Jackson L.J."/>
            <person name="Javaid M.J."/>
            <person name="Jhangiani S.J."/>
            <person name="Johnson A.J."/>
            <person name="Johnson B.J."/>
            <person name="Jones J.J."/>
            <person name="Joshi V.J."/>
            <person name="Kalu J.K."/>
            <person name="Khan N.K."/>
            <person name="Korchina V.K."/>
            <person name="Kovar C.K."/>
            <person name="Lago L.L."/>
            <person name="Lara F.L."/>
            <person name="Le T.-K.L."/>
            <person name="Lee S.L."/>
            <person name="Legall-Iii F.L."/>
            <person name="Lemon S.L."/>
            <person name="Liu J.L."/>
            <person name="Liu Y.-S.L."/>
            <person name="Liyanage D.L."/>
            <person name="Lopez J.L."/>
            <person name="Lorensuhewa L.L."/>
            <person name="Mata R.M."/>
            <person name="Mathew T.M."/>
            <person name="Mercado C.M."/>
            <person name="Mercado I.M."/>
            <person name="Morales K.M."/>
            <person name="Morgan M.M."/>
            <person name="Munidasa M.M."/>
            <person name="Ngo D.N."/>
            <person name="Nguyen L.N."/>
            <person name="Nguyen T.N."/>
            <person name="Nguyen N.N."/>
            <person name="Obregon M.O."/>
            <person name="Okwuonu G.O."/>
            <person name="Ongeri F.O."/>
            <person name="Onwere C.O."/>
            <person name="Osifeso I.O."/>
            <person name="Parra A.P."/>
            <person name="Patil S.P."/>
            <person name="Perez A.P."/>
            <person name="Perez Y.P."/>
            <person name="Pham C.P."/>
            <person name="Pu L.-L.P."/>
            <person name="Puazo M.P."/>
            <person name="Quiroz J.Q."/>
            <person name="Rouhana J.R."/>
            <person name="Ruiz M.R."/>
            <person name="Ruiz S.-J.R."/>
            <person name="Saada N.S."/>
            <person name="Santibanez J.S."/>
            <person name="Scheel M.S."/>
            <person name="Schneider B.S."/>
            <person name="Simmons D.S."/>
            <person name="Sisson I.S."/>
            <person name="Tang L.-Y.T."/>
            <person name="Thornton R.T."/>
            <person name="Tisius J.T."/>
            <person name="Toledanes G.T."/>
            <person name="Trejos Z.T."/>
            <person name="Usmani K.U."/>
            <person name="Varghese R.V."/>
            <person name="Vattathil S.V."/>
            <person name="Vee V.V."/>
            <person name="Walker D.W."/>
            <person name="Weissenberger G.W."/>
            <person name="White C.W."/>
            <person name="Williams A.W."/>
            <person name="Woodworth J.W."/>
            <person name="Wright R.W."/>
            <person name="Zhu Y.Z."/>
            <person name="Han Y.H."/>
            <person name="Newsham I.N."/>
            <person name="Nazareth L.N."/>
            <person name="Worley K.W."/>
            <person name="Muzny D.M."/>
            <person name="Rogers J.R."/>
            <person name="Gibbs R.G."/>
        </authorList>
    </citation>
    <scope>NUCLEOTIDE SEQUENCE [LARGE SCALE GENOMIC DNA]</scope>
</reference>
<keyword evidence="3" id="KW-1185">Reference proteome</keyword>
<evidence type="ECO:0000256" key="1">
    <source>
        <dbReference type="SAM" id="Coils"/>
    </source>
</evidence>
<sequence length="988" mass="117194">MFSNILITMPENKTVSSSSTREDQTNTGLTCQEVKALREKAWSRTNEDNATSQSLVLYGASKENSESFHESKMTNTEGVNKGIYFSYPCRRHSCAVVNIPAPCVNKMISHIQDVESKIQEHLKRFETSFEEWSRISTKDLKEDWSVATPVKEVKPEEKRDEKCPELKQEMETLLSEAVHLIKSLETDRAEAEEALKRQRSRKNMINLKIDSWSVWKLQELPLAVQKEHEACLRDVIELQWHLEDKVNQLEHFAKQKMELEEANAKIQADIDYMNEHGPLLDSKRNQELQDLKNHYKKKKEVMDLHRKVCEELEEALEACENARLKAQQIKEEMDKDIHQDEKSIEAYKREMYQLTSLYDHYSSSVINVNTNIEEKEEEVTEAIRETKSSKNELHSLSKTLEDLRRVYDQLIWKQKSQENQYQEAVNDFYAAKKTWDIELSDVAKDFSAISLACTKLMEDNKKLGIDINKITEQINESIRKKSQYESEIKSLTMMKLKNEKHLKSLYREAYRIGTVFHLTKHKTDEMEDKIAEVRRKFKGREEFLKKLTRGEVAAGMVLQKKLYSIYEVQALERKELLKNRAICAISLAELQEPVLQLEDEAERIRTLYEEHSTVLNNILDQKDLIRRKVEKVKKKLRKKGKKTLDALIETESKRSAIFKDLEATKSKTMIFYAKINELNEELKAKEEEKKSFDQILEVLKNKFVTMRFKREHAQAVFDHYMQEKKDCEERIFEEDQRFRVLLAVRQKTLRDTQKTVADSLEENLRLAREYQQLQTTFLKEKDNYFTIYDKQLSLDTSIRDKKQLCQLQRRMHRLWQEHFKLVVLFSQMRLANFQTDSQESIQKILAVQLSKQLTIKLPLTFFTELEKKTSLNFIWHQRIARRAKTTLTKKNKTGGITLPDFKLYYKATITKTAWYWYQNRYINQWNRAETSEITPHIYNHLIFDKPQKNKQWGNDSLFNKWCWENWLTIYRKLKLDPFLTPYTKISSR</sequence>
<dbReference type="Proteomes" id="UP000028761">
    <property type="component" value="Chromosome 19"/>
</dbReference>
<dbReference type="HOGENOM" id="CLU_012461_0_0_1"/>
<dbReference type="Ensembl" id="ENSPANT00000012696.3">
    <property type="protein sequence ID" value="ENSPANP00000006477.3"/>
    <property type="gene ID" value="ENSPANG00000010024.3"/>
</dbReference>
<name>A0A096N2D4_PAPAN</name>
<feature type="coiled-coil region" evidence="1">
    <location>
        <begin position="242"/>
        <end position="269"/>
    </location>
</feature>
<feature type="coiled-coil region" evidence="1">
    <location>
        <begin position="675"/>
        <end position="702"/>
    </location>
</feature>
<accession>A0A096N2D4</accession>
<dbReference type="PANTHER" id="PTHR35088:SF1">
    <property type="entry name" value="COILED-COIL DOMAIN-CONTAINING PROTEIN 178"/>
    <property type="match status" value="1"/>
</dbReference>
<evidence type="ECO:0000313" key="3">
    <source>
        <dbReference type="Proteomes" id="UP000028761"/>
    </source>
</evidence>
<organism evidence="2 3">
    <name type="scientific">Papio anubis</name>
    <name type="common">Olive baboon</name>
    <dbReference type="NCBI Taxonomy" id="9555"/>
    <lineage>
        <taxon>Eukaryota</taxon>
        <taxon>Metazoa</taxon>
        <taxon>Chordata</taxon>
        <taxon>Craniata</taxon>
        <taxon>Vertebrata</taxon>
        <taxon>Euteleostomi</taxon>
        <taxon>Mammalia</taxon>
        <taxon>Eutheria</taxon>
        <taxon>Euarchontoglires</taxon>
        <taxon>Primates</taxon>
        <taxon>Haplorrhini</taxon>
        <taxon>Catarrhini</taxon>
        <taxon>Cercopithecidae</taxon>
        <taxon>Cercopithecinae</taxon>
        <taxon>Papio</taxon>
    </lineage>
</organism>
<keyword evidence="1" id="KW-0175">Coiled coil</keyword>
<gene>
    <name evidence="2" type="primary">CCDC178</name>
</gene>
<dbReference type="AlphaFoldDB" id="A0A096N2D4"/>
<feature type="coiled-coil region" evidence="1">
    <location>
        <begin position="174"/>
        <end position="208"/>
    </location>
</feature>
<evidence type="ECO:0000313" key="2">
    <source>
        <dbReference type="Ensembl" id="ENSPANP00000006477.3"/>
    </source>
</evidence>
<dbReference type="Bgee" id="ENSPANG00000010024">
    <property type="expression patterns" value="Expressed in postnatal subventricular zone and 55 other cell types or tissues"/>
</dbReference>
<reference evidence="2" key="3">
    <citation type="submission" date="2025-09" db="UniProtKB">
        <authorList>
            <consortium name="Ensembl"/>
        </authorList>
    </citation>
    <scope>IDENTIFICATION</scope>
</reference>
<protein>
    <submittedName>
        <fullName evidence="2">Coiled-coil domain containing 178</fullName>
    </submittedName>
</protein>
<dbReference type="GeneTree" id="ENSGT00390000012215"/>
<feature type="coiled-coil region" evidence="1">
    <location>
        <begin position="295"/>
        <end position="420"/>
    </location>
</feature>
<proteinExistence type="predicted"/>
<reference evidence="2" key="2">
    <citation type="submission" date="2025-08" db="UniProtKB">
        <authorList>
            <consortium name="Ensembl"/>
        </authorList>
    </citation>
    <scope>IDENTIFICATION</scope>
</reference>
<dbReference type="PANTHER" id="PTHR35088">
    <property type="entry name" value="COILED-COIL DOMAIN-CONTAINING PROTEIN 178"/>
    <property type="match status" value="1"/>
</dbReference>